<name>A0A0F9AYY1_9ZZZZ</name>
<reference evidence="1" key="1">
    <citation type="journal article" date="2015" name="Nature">
        <title>Complex archaea that bridge the gap between prokaryotes and eukaryotes.</title>
        <authorList>
            <person name="Spang A."/>
            <person name="Saw J.H."/>
            <person name="Jorgensen S.L."/>
            <person name="Zaremba-Niedzwiedzka K."/>
            <person name="Martijn J."/>
            <person name="Lind A.E."/>
            <person name="van Eijk R."/>
            <person name="Schleper C."/>
            <person name="Guy L."/>
            <person name="Ettema T.J."/>
        </authorList>
    </citation>
    <scope>NUCLEOTIDE SEQUENCE</scope>
</reference>
<dbReference type="EMBL" id="LAZR01040301">
    <property type="protein sequence ID" value="KKL14829.1"/>
    <property type="molecule type" value="Genomic_DNA"/>
</dbReference>
<proteinExistence type="predicted"/>
<dbReference type="AlphaFoldDB" id="A0A0F9AYY1"/>
<sequence length="165" mass="19168">MLDLSKYYVPHEGQKLIHASKAKEKYLEIARRWGKSRGAFGEFLQAYIDWTELFIAGKRDPFLEPAFHAWIVVPNFPQGRQTWNEILRFMPKEFIYGTPNRGDWTIDLRGPNKAHGFLEIKSAHDPEALQTVGLDFLWIQEAQDVSNAAIEKLRPVLQSKGRMQR</sequence>
<dbReference type="InterPro" id="IPR027417">
    <property type="entry name" value="P-loop_NTPase"/>
</dbReference>
<feature type="non-terminal residue" evidence="1">
    <location>
        <position position="165"/>
    </location>
</feature>
<organism evidence="1">
    <name type="scientific">marine sediment metagenome</name>
    <dbReference type="NCBI Taxonomy" id="412755"/>
    <lineage>
        <taxon>unclassified sequences</taxon>
        <taxon>metagenomes</taxon>
        <taxon>ecological metagenomes</taxon>
    </lineage>
</organism>
<comment type="caution">
    <text evidence="1">The sequence shown here is derived from an EMBL/GenBank/DDBJ whole genome shotgun (WGS) entry which is preliminary data.</text>
</comment>
<gene>
    <name evidence="1" type="ORF">LCGC14_2511710</name>
</gene>
<dbReference type="Gene3D" id="3.40.50.300">
    <property type="entry name" value="P-loop containing nucleotide triphosphate hydrolases"/>
    <property type="match status" value="1"/>
</dbReference>
<evidence type="ECO:0000313" key="1">
    <source>
        <dbReference type="EMBL" id="KKL14829.1"/>
    </source>
</evidence>
<accession>A0A0F9AYY1</accession>
<protein>
    <submittedName>
        <fullName evidence="1">Uncharacterized protein</fullName>
    </submittedName>
</protein>